<gene>
    <name evidence="2" type="ORF">PLEPLA_LOCUS17728</name>
</gene>
<keyword evidence="3" id="KW-1185">Reference proteome</keyword>
<proteinExistence type="predicted"/>
<feature type="region of interest" description="Disordered" evidence="1">
    <location>
        <begin position="271"/>
        <end position="291"/>
    </location>
</feature>
<feature type="region of interest" description="Disordered" evidence="1">
    <location>
        <begin position="308"/>
        <end position="329"/>
    </location>
</feature>
<dbReference type="AlphaFoldDB" id="A0A9N7UGP5"/>
<feature type="compositionally biased region" description="Basic and acidic residues" evidence="1">
    <location>
        <begin position="173"/>
        <end position="186"/>
    </location>
</feature>
<protein>
    <submittedName>
        <fullName evidence="2">Uncharacterized protein</fullName>
    </submittedName>
</protein>
<dbReference type="Proteomes" id="UP001153269">
    <property type="component" value="Unassembled WGS sequence"/>
</dbReference>
<feature type="compositionally biased region" description="Basic and acidic residues" evidence="1">
    <location>
        <begin position="201"/>
        <end position="214"/>
    </location>
</feature>
<sequence length="329" mass="37145">MSASDSPPSSASHHKCTLNQQLMCLFINNNLVNSVITDSSAVKIFSDHPGPSSSQQNQSADVHTLLVGGRGAVENPRSALSPLTNSLLEQLEARIKELKAWLRDTELLIFNSCLRQDKDVSEQLQSFKGSEASKQVRRCRGNGINTTDRTFIFILSLGEDNTWLFHLLKEERQPANENTRSVETERRRMRLRKNTGGSGETKGEKKGSRKEQGEKKKKKKKKKKKERHHERRKNERNRCQEKLCVPFEAQTQRAPPHCEIHGGVAMVISGDDGGDDPQATSTSSFETETIGKHRKRLPCFQCLESMWTTPEVPGSQSGTRRPRDERTRL</sequence>
<accession>A0A9N7UGP5</accession>
<reference evidence="2" key="1">
    <citation type="submission" date="2020-03" db="EMBL/GenBank/DDBJ databases">
        <authorList>
            <person name="Weist P."/>
        </authorList>
    </citation>
    <scope>NUCLEOTIDE SEQUENCE</scope>
</reference>
<feature type="compositionally biased region" description="Basic residues" evidence="1">
    <location>
        <begin position="215"/>
        <end position="231"/>
    </location>
</feature>
<name>A0A9N7UGP5_PLEPL</name>
<evidence type="ECO:0000313" key="3">
    <source>
        <dbReference type="Proteomes" id="UP001153269"/>
    </source>
</evidence>
<feature type="region of interest" description="Disordered" evidence="1">
    <location>
        <begin position="173"/>
        <end position="237"/>
    </location>
</feature>
<evidence type="ECO:0000256" key="1">
    <source>
        <dbReference type="SAM" id="MobiDB-lite"/>
    </source>
</evidence>
<dbReference type="EMBL" id="CADEAL010001167">
    <property type="protein sequence ID" value="CAB1429748.1"/>
    <property type="molecule type" value="Genomic_DNA"/>
</dbReference>
<feature type="compositionally biased region" description="Polar residues" evidence="1">
    <location>
        <begin position="278"/>
        <end position="287"/>
    </location>
</feature>
<evidence type="ECO:0000313" key="2">
    <source>
        <dbReference type="EMBL" id="CAB1429748.1"/>
    </source>
</evidence>
<organism evidence="2 3">
    <name type="scientific">Pleuronectes platessa</name>
    <name type="common">European plaice</name>
    <dbReference type="NCBI Taxonomy" id="8262"/>
    <lineage>
        <taxon>Eukaryota</taxon>
        <taxon>Metazoa</taxon>
        <taxon>Chordata</taxon>
        <taxon>Craniata</taxon>
        <taxon>Vertebrata</taxon>
        <taxon>Euteleostomi</taxon>
        <taxon>Actinopterygii</taxon>
        <taxon>Neopterygii</taxon>
        <taxon>Teleostei</taxon>
        <taxon>Neoteleostei</taxon>
        <taxon>Acanthomorphata</taxon>
        <taxon>Carangaria</taxon>
        <taxon>Pleuronectiformes</taxon>
        <taxon>Pleuronectoidei</taxon>
        <taxon>Pleuronectidae</taxon>
        <taxon>Pleuronectes</taxon>
    </lineage>
</organism>
<comment type="caution">
    <text evidence="2">The sequence shown here is derived from an EMBL/GenBank/DDBJ whole genome shotgun (WGS) entry which is preliminary data.</text>
</comment>